<dbReference type="EMBL" id="CP063304">
    <property type="protein sequence ID" value="QOV20585.1"/>
    <property type="molecule type" value="Genomic_DNA"/>
</dbReference>
<dbReference type="PANTHER" id="PTHR43869">
    <property type="entry name" value="GLYCINE BETAINE/PROLINE BETAINE TRANSPORT SYSTEM ATP-BINDING PROTEIN PROV"/>
    <property type="match status" value="1"/>
</dbReference>
<dbReference type="PROSITE" id="PS00211">
    <property type="entry name" value="ABC_TRANSPORTER_1"/>
    <property type="match status" value="1"/>
</dbReference>
<dbReference type="GO" id="GO:0006970">
    <property type="term" value="P:response to osmotic stress"/>
    <property type="evidence" value="ECO:0007669"/>
    <property type="project" value="UniProtKB-ARBA"/>
</dbReference>
<keyword evidence="5" id="KW-0029">Amino-acid transport</keyword>
<dbReference type="InterPro" id="IPR003439">
    <property type="entry name" value="ABC_transporter-like_ATP-bd"/>
</dbReference>
<dbReference type="GO" id="GO:0031460">
    <property type="term" value="P:glycine betaine transport"/>
    <property type="evidence" value="ECO:0007669"/>
    <property type="project" value="InterPro"/>
</dbReference>
<name>A0A7M2RJV5_9FIRM</name>
<dbReference type="EC" id="7.6.2.9" evidence="8"/>
<evidence type="ECO:0000256" key="1">
    <source>
        <dbReference type="ARBA" id="ARBA00005417"/>
    </source>
</evidence>
<evidence type="ECO:0000259" key="9">
    <source>
        <dbReference type="PROSITE" id="PS50893"/>
    </source>
</evidence>
<dbReference type="InterPro" id="IPR051921">
    <property type="entry name" value="ABC_osmolyte_uptake_ATP-bind"/>
</dbReference>
<dbReference type="SUPFAM" id="SSF54631">
    <property type="entry name" value="CBS-domain pair"/>
    <property type="match status" value="1"/>
</dbReference>
<dbReference type="InterPro" id="IPR000644">
    <property type="entry name" value="CBS_dom"/>
</dbReference>
<dbReference type="GO" id="GO:0016887">
    <property type="term" value="F:ATP hydrolysis activity"/>
    <property type="evidence" value="ECO:0007669"/>
    <property type="project" value="UniProtKB-UniRule"/>
</dbReference>
<dbReference type="GO" id="GO:0006865">
    <property type="term" value="P:amino acid transport"/>
    <property type="evidence" value="ECO:0007669"/>
    <property type="project" value="UniProtKB-UniRule"/>
</dbReference>
<dbReference type="CDD" id="cd03294">
    <property type="entry name" value="ABC_Pro_Gly_Betaine"/>
    <property type="match status" value="1"/>
</dbReference>
<dbReference type="Proteomes" id="UP000593601">
    <property type="component" value="Chromosome"/>
</dbReference>
<feature type="domain" description="CBS" evidence="10">
    <location>
        <begin position="279"/>
        <end position="338"/>
    </location>
</feature>
<organism evidence="11 12">
    <name type="scientific">Blautia liquoris</name>
    <dbReference type="NCBI Taxonomy" id="2779518"/>
    <lineage>
        <taxon>Bacteria</taxon>
        <taxon>Bacillati</taxon>
        <taxon>Bacillota</taxon>
        <taxon>Clostridia</taxon>
        <taxon>Lachnospirales</taxon>
        <taxon>Lachnospiraceae</taxon>
        <taxon>Blautia</taxon>
    </lineage>
</organism>
<dbReference type="Pfam" id="PF00005">
    <property type="entry name" value="ABC_tran"/>
    <property type="match status" value="1"/>
</dbReference>
<dbReference type="GO" id="GO:0005886">
    <property type="term" value="C:plasma membrane"/>
    <property type="evidence" value="ECO:0007669"/>
    <property type="project" value="UniProtKB-SubCell"/>
</dbReference>
<dbReference type="InterPro" id="IPR003593">
    <property type="entry name" value="AAA+_ATPase"/>
</dbReference>
<keyword evidence="2 8" id="KW-0813">Transport</keyword>
<dbReference type="GO" id="GO:0015418">
    <property type="term" value="F:ABC-type quaternary ammonium compound transporting activity"/>
    <property type="evidence" value="ECO:0007669"/>
    <property type="project" value="UniProtKB-EC"/>
</dbReference>
<keyword evidence="4 8" id="KW-0067">ATP-binding</keyword>
<evidence type="ECO:0000256" key="7">
    <source>
        <dbReference type="PROSITE-ProRule" id="PRU00703"/>
    </source>
</evidence>
<dbReference type="InterPro" id="IPR005892">
    <property type="entry name" value="Gly-betaine_transp_ATP-bd"/>
</dbReference>
<dbReference type="InterPro" id="IPR027417">
    <property type="entry name" value="P-loop_NTPase"/>
</dbReference>
<evidence type="ECO:0000256" key="6">
    <source>
        <dbReference type="ARBA" id="ARBA00023122"/>
    </source>
</evidence>
<keyword evidence="12" id="KW-1185">Reference proteome</keyword>
<comment type="catalytic activity">
    <reaction evidence="8">
        <text>a quaternary ammonium(out) + ATP + H2O = a quaternary ammonium(in) + ADP + phosphate + H(+)</text>
        <dbReference type="Rhea" id="RHEA:11036"/>
        <dbReference type="ChEBI" id="CHEBI:15377"/>
        <dbReference type="ChEBI" id="CHEBI:15378"/>
        <dbReference type="ChEBI" id="CHEBI:30616"/>
        <dbReference type="ChEBI" id="CHEBI:35267"/>
        <dbReference type="ChEBI" id="CHEBI:43474"/>
        <dbReference type="ChEBI" id="CHEBI:456216"/>
    </reaction>
</comment>
<evidence type="ECO:0000256" key="2">
    <source>
        <dbReference type="ARBA" id="ARBA00022448"/>
    </source>
</evidence>
<dbReference type="PROSITE" id="PS50893">
    <property type="entry name" value="ABC_TRANSPORTER_2"/>
    <property type="match status" value="1"/>
</dbReference>
<evidence type="ECO:0000256" key="5">
    <source>
        <dbReference type="ARBA" id="ARBA00022970"/>
    </source>
</evidence>
<dbReference type="PROSITE" id="PS51371">
    <property type="entry name" value="CBS"/>
    <property type="match status" value="1"/>
</dbReference>
<evidence type="ECO:0000313" key="12">
    <source>
        <dbReference type="Proteomes" id="UP000593601"/>
    </source>
</evidence>
<keyword evidence="8" id="KW-1003">Cell membrane</keyword>
<dbReference type="Gene3D" id="3.10.580.10">
    <property type="entry name" value="CBS-domain"/>
    <property type="match status" value="1"/>
</dbReference>
<dbReference type="NCBIfam" id="TIGR01186">
    <property type="entry name" value="proV"/>
    <property type="match status" value="1"/>
</dbReference>
<dbReference type="GO" id="GO:0005524">
    <property type="term" value="F:ATP binding"/>
    <property type="evidence" value="ECO:0007669"/>
    <property type="project" value="UniProtKB-UniRule"/>
</dbReference>
<evidence type="ECO:0000256" key="3">
    <source>
        <dbReference type="ARBA" id="ARBA00022741"/>
    </source>
</evidence>
<dbReference type="Gene3D" id="3.40.50.300">
    <property type="entry name" value="P-loop containing nucleotide triphosphate hydrolases"/>
    <property type="match status" value="1"/>
</dbReference>
<dbReference type="InterPro" id="IPR046342">
    <property type="entry name" value="CBS_dom_sf"/>
</dbReference>
<dbReference type="SMART" id="SM00382">
    <property type="entry name" value="AAA"/>
    <property type="match status" value="1"/>
</dbReference>
<dbReference type="KEGG" id="bliq:INP51_06510"/>
<dbReference type="InterPro" id="IPR017871">
    <property type="entry name" value="ABC_transporter-like_CS"/>
</dbReference>
<comment type="subcellular location">
    <subcellularLocation>
        <location evidence="8">Cell inner membrane</location>
        <topology evidence="8">Peripheral membrane protein</topology>
    </subcellularLocation>
</comment>
<reference evidence="11 12" key="1">
    <citation type="submission" date="2020-10" db="EMBL/GenBank/DDBJ databases">
        <title>Blautia liquoris sp.nov., isolated from the mud in a fermentation cellar used for the production of Chinese strong-flavoured liquor.</title>
        <authorList>
            <person name="Lu L."/>
        </authorList>
    </citation>
    <scope>NUCLEOTIDE SEQUENCE [LARGE SCALE GENOMIC DNA]</scope>
    <source>
        <strain evidence="11 12">LZLJ-3</strain>
    </source>
</reference>
<feature type="domain" description="ABC transporter" evidence="9">
    <location>
        <begin position="4"/>
        <end position="264"/>
    </location>
</feature>
<accession>A0A7M2RJV5</accession>
<dbReference type="PANTHER" id="PTHR43869:SF1">
    <property type="entry name" value="GLYCINE BETAINE_PROLINE BETAINE TRANSPORT SYSTEM ATP-BINDING PROTEIN PROV"/>
    <property type="match status" value="1"/>
</dbReference>
<keyword evidence="3 8" id="KW-0547">Nucleotide-binding</keyword>
<keyword evidence="8" id="KW-0472">Membrane</keyword>
<proteinExistence type="inferred from homology"/>
<dbReference type="AlphaFoldDB" id="A0A7M2RJV5"/>
<dbReference type="SUPFAM" id="SSF52540">
    <property type="entry name" value="P-loop containing nucleoside triphosphate hydrolases"/>
    <property type="match status" value="1"/>
</dbReference>
<keyword evidence="6 7" id="KW-0129">CBS domain</keyword>
<dbReference type="FunFam" id="3.40.50.300:FF:000201">
    <property type="entry name" value="Glycine betaine/L-proline ABC transporter ATP-binding protein"/>
    <property type="match status" value="1"/>
</dbReference>
<evidence type="ECO:0000313" key="11">
    <source>
        <dbReference type="EMBL" id="QOV20585.1"/>
    </source>
</evidence>
<comment type="similarity">
    <text evidence="1 8">Belongs to the ABC transporter superfamily.</text>
</comment>
<evidence type="ECO:0000256" key="4">
    <source>
        <dbReference type="ARBA" id="ARBA00022840"/>
    </source>
</evidence>
<keyword evidence="8" id="KW-0997">Cell inner membrane</keyword>
<dbReference type="Pfam" id="PF00571">
    <property type="entry name" value="CBS"/>
    <property type="match status" value="2"/>
</dbReference>
<evidence type="ECO:0000259" key="10">
    <source>
        <dbReference type="PROSITE" id="PS51371"/>
    </source>
</evidence>
<sequence length="395" mass="43893">MDKLEVKNVYKIYGSSPKQMIPYLEKGENKKSILKKHKHSVGVNNASFHVGEGEIFVIMGLSGSGKSTLVRCLNRLIEPTSGEIYIDGEDVVHAAPAKLREIRRNKIAMVFQNFALLPHRNVLDNVAFGLEIQNVDVEERRNKAMEMLEVVGLKGYQDSMPKELSGGMQQRVGLARALAINADILLMDEAFSALDPLIRNEMQNELLNIQAKIQKTIVFITHDLDEALKLGDRIAIMKDGDIVQIGTPEDILHHPANDYVKEFTHGVNRSKVVTAESIMRNSESAILEKAGLRTAAKVMNNLGISSIFVTDKKHKLLGIVTIDKVSELMKNKETNLESAIDRDIQTVHLDTLVDDIIPLFFESKYPIGVVDDDGILKGIIFKSTVLAGISGREDD</sequence>
<comment type="subunit">
    <text evidence="8">The complex is probably composed of two ATP-binding proteins, two transmembrane proteins and a solute-binding protein.</text>
</comment>
<protein>
    <recommendedName>
        <fullName evidence="8">Quaternary amine transport ATP-binding protein</fullName>
        <ecNumber evidence="8">7.6.2.9</ecNumber>
    </recommendedName>
</protein>
<evidence type="ECO:0000256" key="8">
    <source>
        <dbReference type="RuleBase" id="RU369116"/>
    </source>
</evidence>
<dbReference type="RefSeq" id="WP_193736899.1">
    <property type="nucleotide sequence ID" value="NZ_CP063304.1"/>
</dbReference>
<gene>
    <name evidence="11" type="ORF">INP51_06510</name>
</gene>